<comment type="catalytic activity">
    <reaction evidence="9 11">
        <text>D-sedoheptulose 7-phosphate + D-glyceraldehyde 3-phosphate = aldehydo-D-ribose 5-phosphate + D-xylulose 5-phosphate</text>
        <dbReference type="Rhea" id="RHEA:10508"/>
        <dbReference type="ChEBI" id="CHEBI:57483"/>
        <dbReference type="ChEBI" id="CHEBI:57737"/>
        <dbReference type="ChEBI" id="CHEBI:58273"/>
        <dbReference type="ChEBI" id="CHEBI:59776"/>
        <dbReference type="EC" id="2.2.1.1"/>
    </reaction>
</comment>
<dbReference type="PROSITE" id="PS00801">
    <property type="entry name" value="TRANSKETOLASE_1"/>
    <property type="match status" value="1"/>
</dbReference>
<keyword evidence="14" id="KW-1185">Reference proteome</keyword>
<dbReference type="InterPro" id="IPR005475">
    <property type="entry name" value="Transketolase-like_Pyr-bd"/>
</dbReference>
<dbReference type="InterPro" id="IPR049557">
    <property type="entry name" value="Transketolase_CS"/>
</dbReference>
<protein>
    <recommendedName>
        <fullName evidence="4 10">Transketolase</fullName>
        <ecNumber evidence="3 10">2.2.1.1</ecNumber>
    </recommendedName>
</protein>
<dbReference type="EMBL" id="FOXX01000003">
    <property type="protein sequence ID" value="SFQ45267.1"/>
    <property type="molecule type" value="Genomic_DNA"/>
</dbReference>
<evidence type="ECO:0000256" key="4">
    <source>
        <dbReference type="ARBA" id="ARBA00016662"/>
    </source>
</evidence>
<dbReference type="Pfam" id="PF02779">
    <property type="entry name" value="Transket_pyr"/>
    <property type="match status" value="1"/>
</dbReference>
<comment type="cofactor">
    <cofactor evidence="11">
        <name>thiamine diphosphate</name>
        <dbReference type="ChEBI" id="CHEBI:58937"/>
    </cofactor>
    <text evidence="11">Binds 1 thiamine pyrophosphate per subunit.</text>
</comment>
<evidence type="ECO:0000256" key="2">
    <source>
        <dbReference type="ARBA" id="ARBA00011738"/>
    </source>
</evidence>
<dbReference type="InterPro" id="IPR005474">
    <property type="entry name" value="Transketolase_N"/>
</dbReference>
<dbReference type="RefSeq" id="WP_061802823.1">
    <property type="nucleotide sequence ID" value="NZ_FOXX01000003.1"/>
</dbReference>
<keyword evidence="7 11" id="KW-0460">Magnesium</keyword>
<name>A0A1I5YMY4_9BACI</name>
<organism evidence="13 14">
    <name type="scientific">Priestia endophytica DSM 13796</name>
    <dbReference type="NCBI Taxonomy" id="1121089"/>
    <lineage>
        <taxon>Bacteria</taxon>
        <taxon>Bacillati</taxon>
        <taxon>Bacillota</taxon>
        <taxon>Bacilli</taxon>
        <taxon>Bacillales</taxon>
        <taxon>Bacillaceae</taxon>
        <taxon>Priestia</taxon>
    </lineage>
</organism>
<sequence length="667" mass="73334">MNLSIEQLSVSTIRTLSIDAIEKANSGHPGMPMGAAPMAYTLWTKCMNQNPKNPNWFNRDRFVLSAGHGSMLLYSLLHLSGYDVTMDDIQSFRQWGSKTPGHPEYGHTPGVDATTGPLGQGIATAVGMAMAERHLATKYNRDSYEIVDHYTYAICGDGDLMEGVSAEASSLAAHLGLGRLIVLYDSNDISLDGDLHRSFSENVEERYNAYGWQVLRVEDGNDMEEIMKAIEEAKIEETRPTLIEVKTTIGFGSPNKSGKSDSHGSPLGKDETTLTKQAYLWHFNQEFHVPEEVYEHFRSVVKEAGERKESEWNSLYEQYKKAYPELAIELKMAMEGRLPENWDSNLPKYEEGKAIATRSSSGDAINAIAETVPFFFGGSADLAGSNKTYIKNEKDFSRKNYSGKNIWYGVREFAMGAAMNGIALHGGLKTYGGTFFVFSDYLRPAIRLAALMKLPVTYVLTHDSIAVGEDGPTHEPIEQLAALRAMPDLSVIRPADGNESSAAWKIALESTDKPTALVLSRQDLPILGGAKEDTYKKVSKGAYIVSPSKKETPDALLLATGSEVSLAVEAQEVLAQKGIDVSVISMPAWDRFEVQSAEYKESVLPKVVTKRLGIEMGASSGWYRYVGTEGEVLGIDQFGASASGKEIIEKYGFTVDNIVEKVKNLLK</sequence>
<dbReference type="InterPro" id="IPR033247">
    <property type="entry name" value="Transketolase_fam"/>
</dbReference>
<evidence type="ECO:0000256" key="9">
    <source>
        <dbReference type="ARBA" id="ARBA00049473"/>
    </source>
</evidence>
<dbReference type="PANTHER" id="PTHR43522:SF2">
    <property type="entry name" value="TRANSKETOLASE 1-RELATED"/>
    <property type="match status" value="1"/>
</dbReference>
<evidence type="ECO:0000256" key="1">
    <source>
        <dbReference type="ARBA" id="ARBA00007131"/>
    </source>
</evidence>
<dbReference type="Gene3D" id="3.40.50.970">
    <property type="match status" value="2"/>
</dbReference>
<keyword evidence="6 11" id="KW-0479">Metal-binding</keyword>
<dbReference type="PANTHER" id="PTHR43522">
    <property type="entry name" value="TRANSKETOLASE"/>
    <property type="match status" value="1"/>
</dbReference>
<dbReference type="InterPro" id="IPR029061">
    <property type="entry name" value="THDP-binding"/>
</dbReference>
<evidence type="ECO:0000256" key="7">
    <source>
        <dbReference type="ARBA" id="ARBA00022842"/>
    </source>
</evidence>
<dbReference type="SUPFAM" id="SSF52518">
    <property type="entry name" value="Thiamin diphosphate-binding fold (THDP-binding)"/>
    <property type="match status" value="2"/>
</dbReference>
<comment type="caution">
    <text evidence="13">The sequence shown here is derived from an EMBL/GenBank/DDBJ whole genome shotgun (WGS) entry which is preliminary data.</text>
</comment>
<evidence type="ECO:0000256" key="11">
    <source>
        <dbReference type="RuleBase" id="RU004996"/>
    </source>
</evidence>
<dbReference type="CDD" id="cd02012">
    <property type="entry name" value="TPP_TK"/>
    <property type="match status" value="1"/>
</dbReference>
<proteinExistence type="inferred from homology"/>
<keyword evidence="11" id="KW-0106">Calcium</keyword>
<dbReference type="CDD" id="cd07033">
    <property type="entry name" value="TPP_PYR_DXS_TK_like"/>
    <property type="match status" value="1"/>
</dbReference>
<comment type="similarity">
    <text evidence="1 11">Belongs to the transketolase family.</text>
</comment>
<dbReference type="InterPro" id="IPR005478">
    <property type="entry name" value="Transketolase_bac-like"/>
</dbReference>
<dbReference type="Pfam" id="PF00456">
    <property type="entry name" value="Transketolase_N"/>
    <property type="match status" value="1"/>
</dbReference>
<evidence type="ECO:0000256" key="6">
    <source>
        <dbReference type="ARBA" id="ARBA00022723"/>
    </source>
</evidence>
<dbReference type="GeneID" id="93710133"/>
<gene>
    <name evidence="13" type="ORF">SAMN02745910_01414</name>
</gene>
<dbReference type="Proteomes" id="UP000182762">
    <property type="component" value="Unassembled WGS sequence"/>
</dbReference>
<evidence type="ECO:0000256" key="3">
    <source>
        <dbReference type="ARBA" id="ARBA00013152"/>
    </source>
</evidence>
<dbReference type="SMART" id="SM00861">
    <property type="entry name" value="Transket_pyr"/>
    <property type="match status" value="1"/>
</dbReference>
<dbReference type="NCBIfam" id="TIGR00232">
    <property type="entry name" value="tktlase_bact"/>
    <property type="match status" value="1"/>
</dbReference>
<dbReference type="InterPro" id="IPR009014">
    <property type="entry name" value="Transketo_C/PFOR_II"/>
</dbReference>
<dbReference type="PROSITE" id="PS00802">
    <property type="entry name" value="TRANSKETOLASE_2"/>
    <property type="match status" value="1"/>
</dbReference>
<evidence type="ECO:0000313" key="13">
    <source>
        <dbReference type="EMBL" id="SFQ45267.1"/>
    </source>
</evidence>
<evidence type="ECO:0000313" key="14">
    <source>
        <dbReference type="Proteomes" id="UP000182762"/>
    </source>
</evidence>
<dbReference type="InterPro" id="IPR020826">
    <property type="entry name" value="Transketolase_BS"/>
</dbReference>
<evidence type="ECO:0000256" key="10">
    <source>
        <dbReference type="NCBIfam" id="TIGR00232"/>
    </source>
</evidence>
<comment type="cofactor">
    <cofactor evidence="11">
        <name>Mg(2+)</name>
        <dbReference type="ChEBI" id="CHEBI:18420"/>
    </cofactor>
    <cofactor evidence="11">
        <name>Ca(2+)</name>
        <dbReference type="ChEBI" id="CHEBI:29108"/>
    </cofactor>
    <cofactor evidence="11">
        <name>Mn(2+)</name>
        <dbReference type="ChEBI" id="CHEBI:29035"/>
    </cofactor>
    <cofactor evidence="11">
        <name>Co(2+)</name>
        <dbReference type="ChEBI" id="CHEBI:48828"/>
    </cofactor>
    <text evidence="11">Binds 1 Mg(2+) ion per subunit. Can also utilize other divalent metal cations, such as Ca(2+), Mn(2+) and Co(2+).</text>
</comment>
<keyword evidence="5 11" id="KW-0808">Transferase</keyword>
<dbReference type="Pfam" id="PF22613">
    <property type="entry name" value="Transketolase_C_1"/>
    <property type="match status" value="1"/>
</dbReference>
<evidence type="ECO:0000259" key="12">
    <source>
        <dbReference type="SMART" id="SM00861"/>
    </source>
</evidence>
<comment type="subunit">
    <text evidence="2 11">Homodimer.</text>
</comment>
<reference evidence="13 14" key="1">
    <citation type="submission" date="2016-10" db="EMBL/GenBank/DDBJ databases">
        <authorList>
            <person name="Varghese N."/>
            <person name="Submissions S."/>
        </authorList>
    </citation>
    <scope>NUCLEOTIDE SEQUENCE [LARGE SCALE GENOMIC DNA]</scope>
    <source>
        <strain evidence="13 14">DSM 13796</strain>
    </source>
</reference>
<comment type="function">
    <text evidence="11">Catalyzes the transfer of a two-carbon ketol group from a ketose donor to an aldose acceptor, via a covalent intermediate with the cofactor thiamine pyrophosphate.</text>
</comment>
<keyword evidence="8 11" id="KW-0786">Thiamine pyrophosphate</keyword>
<evidence type="ECO:0000256" key="8">
    <source>
        <dbReference type="ARBA" id="ARBA00023052"/>
    </source>
</evidence>
<dbReference type="Gene3D" id="3.40.50.920">
    <property type="match status" value="1"/>
</dbReference>
<feature type="domain" description="Transketolase-like pyrimidine-binding" evidence="12">
    <location>
        <begin position="355"/>
        <end position="526"/>
    </location>
</feature>
<dbReference type="InterPro" id="IPR055152">
    <property type="entry name" value="Transketolase-like_C_2"/>
</dbReference>
<dbReference type="SUPFAM" id="SSF52922">
    <property type="entry name" value="TK C-terminal domain-like"/>
    <property type="match status" value="1"/>
</dbReference>
<dbReference type="EC" id="2.2.1.1" evidence="3 10"/>
<evidence type="ECO:0000256" key="5">
    <source>
        <dbReference type="ARBA" id="ARBA00022679"/>
    </source>
</evidence>
<accession>A0A1I5YMY4</accession>